<name>D5H4C1_SALRM</name>
<accession>D5H4C1</accession>
<sequence>MKFPQRGSVPSLTCRLQLGHRFRQRCDFCASEHVCETEHDLARRSRKQDTPANVLENADGRTGFLSCLQC</sequence>
<gene>
    <name evidence="1" type="ORF">SRM_p61005</name>
</gene>
<dbReference type="EMBL" id="FP565812">
    <property type="protein sequence ID" value="CBH22761.1"/>
    <property type="molecule type" value="Genomic_DNA"/>
</dbReference>
<dbReference type="Proteomes" id="UP000000933">
    <property type="component" value="Plasmid pSR61"/>
</dbReference>
<protein>
    <submittedName>
        <fullName evidence="1">Uncharacterized protein</fullName>
    </submittedName>
</protein>
<organism evidence="1 2">
    <name type="scientific">Salinibacter ruber (strain M8)</name>
    <dbReference type="NCBI Taxonomy" id="761659"/>
    <lineage>
        <taxon>Bacteria</taxon>
        <taxon>Pseudomonadati</taxon>
        <taxon>Rhodothermota</taxon>
        <taxon>Rhodothermia</taxon>
        <taxon>Rhodothermales</taxon>
        <taxon>Salinibacteraceae</taxon>
        <taxon>Salinibacter</taxon>
    </lineage>
</organism>
<reference evidence="1 2" key="1">
    <citation type="journal article" date="2010" name="ISME J.">
        <title>Fine-scale evolution: genomic, phenotypic and ecological differentiation in two coexisting Salinibacter ruber strains.</title>
        <authorList>
            <person name="Pena A."/>
            <person name="Teeling H."/>
            <person name="Huerta-Cepas J."/>
            <person name="Santos F."/>
            <person name="Yarza P."/>
            <person name="Brito-Echeverria J."/>
            <person name="Lucio M."/>
            <person name="Schmitt-Kopplin P."/>
            <person name="Meseguer I."/>
            <person name="Schenowitz C."/>
            <person name="Dossat C."/>
            <person name="Barbe V."/>
            <person name="Dopazo J."/>
            <person name="Rossello-Mora R."/>
            <person name="Schuler M."/>
            <person name="Glockner F.O."/>
            <person name="Amann R."/>
            <person name="Gabaldon T."/>
            <person name="Anton J."/>
        </authorList>
    </citation>
    <scope>NUCLEOTIDE SEQUENCE [LARGE SCALE GENOMIC DNA]</scope>
    <source>
        <strain evidence="1 2">M8</strain>
        <plasmid evidence="2">pSR61</plasmid>
    </source>
</reference>
<geneLocation type="plasmid" evidence="1 2">
    <name>pSR61</name>
</geneLocation>
<reference evidence="2" key="2">
    <citation type="submission" date="2010-04" db="EMBL/GenBank/DDBJ databases">
        <title>Genome sequence of Salinibacter ruber M8.</title>
        <authorList>
            <consortium name="Genoscope"/>
        </authorList>
    </citation>
    <scope>NUCLEOTIDE SEQUENCE [LARGE SCALE GENOMIC DNA]</scope>
    <source>
        <strain evidence="2">M8</strain>
        <plasmid evidence="2">pSR61</plasmid>
    </source>
</reference>
<evidence type="ECO:0000313" key="2">
    <source>
        <dbReference type="Proteomes" id="UP000000933"/>
    </source>
</evidence>
<dbReference type="HOGENOM" id="CLU_2755540_0_0_10"/>
<evidence type="ECO:0000313" key="1">
    <source>
        <dbReference type="EMBL" id="CBH22761.1"/>
    </source>
</evidence>
<keyword evidence="1" id="KW-0614">Plasmid</keyword>
<proteinExistence type="predicted"/>
<dbReference type="KEGG" id="srm:SRM_p61005"/>
<dbReference type="AlphaFoldDB" id="D5H4C1"/>